<evidence type="ECO:0000256" key="4">
    <source>
        <dbReference type="ARBA" id="ARBA00020099"/>
    </source>
</evidence>
<protein>
    <recommendedName>
        <fullName evidence="4">GTP cyclohydrolase 1 feedback regulatory protein</fullName>
    </recommendedName>
    <alternativeName>
        <fullName evidence="8">GTP cyclohydrolase I feedback regulatory protein</fullName>
    </alternativeName>
</protein>
<dbReference type="PANTHER" id="PTHR16852:SF2">
    <property type="entry name" value="GTP CYCLOHYDROLASE 1 FEEDBACK REGULATORY PROTEIN"/>
    <property type="match status" value="1"/>
</dbReference>
<keyword evidence="10" id="KW-1185">Reference proteome</keyword>
<reference evidence="9" key="2">
    <citation type="submission" date="2020-11" db="EMBL/GenBank/DDBJ databases">
        <authorList>
            <person name="McCartney M.A."/>
            <person name="Auch B."/>
            <person name="Kono T."/>
            <person name="Mallez S."/>
            <person name="Becker A."/>
            <person name="Gohl D.M."/>
            <person name="Silverstein K.A.T."/>
            <person name="Koren S."/>
            <person name="Bechman K.B."/>
            <person name="Herman A."/>
            <person name="Abrahante J.E."/>
            <person name="Garbe J."/>
        </authorList>
    </citation>
    <scope>NUCLEOTIDE SEQUENCE</scope>
    <source>
        <strain evidence="9">Duluth1</strain>
        <tissue evidence="9">Whole animal</tissue>
    </source>
</reference>
<evidence type="ECO:0000256" key="3">
    <source>
        <dbReference type="ARBA" id="ARBA00007605"/>
    </source>
</evidence>
<evidence type="ECO:0000256" key="2">
    <source>
        <dbReference type="ARBA" id="ARBA00004514"/>
    </source>
</evidence>
<gene>
    <name evidence="9" type="ORF">DPMN_102284</name>
</gene>
<evidence type="ECO:0000313" key="10">
    <source>
        <dbReference type="Proteomes" id="UP000828390"/>
    </source>
</evidence>
<dbReference type="OrthoDB" id="64291at2759"/>
<dbReference type="GO" id="GO:0009890">
    <property type="term" value="P:negative regulation of biosynthetic process"/>
    <property type="evidence" value="ECO:0007669"/>
    <property type="project" value="InterPro"/>
</dbReference>
<sequence length="97" mass="10805">MPYVIVSTQIRLECGPTTVGDEWSDKELMAYLGAELIQILGNNFKEYRTNDVVRSVLNKLELKGYKLVSSTGVGQTIVFSMYKPDSSICDNAHPETS</sequence>
<dbReference type="SUPFAM" id="SSF69761">
    <property type="entry name" value="GTP cyclohydrolase I feedback regulatory protein, GFRP"/>
    <property type="match status" value="1"/>
</dbReference>
<evidence type="ECO:0000313" key="9">
    <source>
        <dbReference type="EMBL" id="KAH3859469.1"/>
    </source>
</evidence>
<proteinExistence type="inferred from homology"/>
<evidence type="ECO:0000256" key="5">
    <source>
        <dbReference type="ARBA" id="ARBA00022490"/>
    </source>
</evidence>
<dbReference type="FunFam" id="3.30.1410.10:FF:000001">
    <property type="entry name" value="GTP cyclohydrolase 1 feedback regulatory protein"/>
    <property type="match status" value="1"/>
</dbReference>
<evidence type="ECO:0000256" key="6">
    <source>
        <dbReference type="ARBA" id="ARBA00023136"/>
    </source>
</evidence>
<comment type="caution">
    <text evidence="9">The sequence shown here is derived from an EMBL/GenBank/DDBJ whole genome shotgun (WGS) entry which is preliminary data.</text>
</comment>
<dbReference type="GO" id="GO:0031965">
    <property type="term" value="C:nuclear membrane"/>
    <property type="evidence" value="ECO:0007669"/>
    <property type="project" value="UniProtKB-SubCell"/>
</dbReference>
<dbReference type="Gene3D" id="3.30.1410.10">
    <property type="entry name" value="GTP cyclohydrolase I feedback regulatory protein GFRP"/>
    <property type="match status" value="1"/>
</dbReference>
<dbReference type="GO" id="GO:0005829">
    <property type="term" value="C:cytosol"/>
    <property type="evidence" value="ECO:0007669"/>
    <property type="project" value="UniProtKB-SubCell"/>
</dbReference>
<evidence type="ECO:0000256" key="7">
    <source>
        <dbReference type="ARBA" id="ARBA00023242"/>
    </source>
</evidence>
<comment type="subcellular location">
    <subcellularLocation>
        <location evidence="2">Cytoplasm</location>
        <location evidence="2">Cytosol</location>
    </subcellularLocation>
    <subcellularLocation>
        <location evidence="1">Nucleus membrane</location>
    </subcellularLocation>
</comment>
<evidence type="ECO:0000256" key="1">
    <source>
        <dbReference type="ARBA" id="ARBA00004126"/>
    </source>
</evidence>
<evidence type="ECO:0000256" key="8">
    <source>
        <dbReference type="ARBA" id="ARBA00032599"/>
    </source>
</evidence>
<dbReference type="EMBL" id="JAIWYP010000003">
    <property type="protein sequence ID" value="KAH3859469.1"/>
    <property type="molecule type" value="Genomic_DNA"/>
</dbReference>
<dbReference type="GO" id="GO:0044549">
    <property type="term" value="F:GTP cyclohydrolase binding"/>
    <property type="evidence" value="ECO:0007669"/>
    <property type="project" value="TreeGrafter"/>
</dbReference>
<dbReference type="InterPro" id="IPR009112">
    <property type="entry name" value="GTP_CycHdrlase_I_reg"/>
</dbReference>
<name>A0A9D4R8Y5_DREPO</name>
<dbReference type="Pfam" id="PF06399">
    <property type="entry name" value="GFRP"/>
    <property type="match status" value="1"/>
</dbReference>
<dbReference type="InterPro" id="IPR036717">
    <property type="entry name" value="GFRP_sf"/>
</dbReference>
<accession>A0A9D4R8Y5</accession>
<dbReference type="AlphaFoldDB" id="A0A9D4R8Y5"/>
<comment type="similarity">
    <text evidence="3">Belongs to the GFRP family.</text>
</comment>
<keyword evidence="6" id="KW-0472">Membrane</keyword>
<keyword evidence="7" id="KW-0539">Nucleus</keyword>
<dbReference type="PANTHER" id="PTHR16852">
    <property type="entry name" value="GTP CYCLOHYDROLASE 1 FEEDBACK REGULATORY PROTEIN"/>
    <property type="match status" value="1"/>
</dbReference>
<dbReference type="Proteomes" id="UP000828390">
    <property type="component" value="Unassembled WGS sequence"/>
</dbReference>
<organism evidence="9 10">
    <name type="scientific">Dreissena polymorpha</name>
    <name type="common">Zebra mussel</name>
    <name type="synonym">Mytilus polymorpha</name>
    <dbReference type="NCBI Taxonomy" id="45954"/>
    <lineage>
        <taxon>Eukaryota</taxon>
        <taxon>Metazoa</taxon>
        <taxon>Spiralia</taxon>
        <taxon>Lophotrochozoa</taxon>
        <taxon>Mollusca</taxon>
        <taxon>Bivalvia</taxon>
        <taxon>Autobranchia</taxon>
        <taxon>Heteroconchia</taxon>
        <taxon>Euheterodonta</taxon>
        <taxon>Imparidentia</taxon>
        <taxon>Neoheterodontei</taxon>
        <taxon>Myida</taxon>
        <taxon>Dreissenoidea</taxon>
        <taxon>Dreissenidae</taxon>
        <taxon>Dreissena</taxon>
    </lineage>
</organism>
<keyword evidence="5" id="KW-0963">Cytoplasm</keyword>
<reference evidence="9" key="1">
    <citation type="journal article" date="2019" name="bioRxiv">
        <title>The Genome of the Zebra Mussel, Dreissena polymorpha: A Resource for Invasive Species Research.</title>
        <authorList>
            <person name="McCartney M.A."/>
            <person name="Auch B."/>
            <person name="Kono T."/>
            <person name="Mallez S."/>
            <person name="Zhang Y."/>
            <person name="Obille A."/>
            <person name="Becker A."/>
            <person name="Abrahante J.E."/>
            <person name="Garbe J."/>
            <person name="Badalamenti J.P."/>
            <person name="Herman A."/>
            <person name="Mangelson H."/>
            <person name="Liachko I."/>
            <person name="Sullivan S."/>
            <person name="Sone E.D."/>
            <person name="Koren S."/>
            <person name="Silverstein K.A.T."/>
            <person name="Beckman K.B."/>
            <person name="Gohl D.M."/>
        </authorList>
    </citation>
    <scope>NUCLEOTIDE SEQUENCE</scope>
    <source>
        <strain evidence="9">Duluth1</strain>
        <tissue evidence="9">Whole animal</tissue>
    </source>
</reference>